<keyword evidence="3 6" id="KW-0378">Hydrolase</keyword>
<comment type="caution">
    <text evidence="9">The sequence shown here is derived from an EMBL/GenBank/DDBJ whole genome shotgun (WGS) entry which is preliminary data.</text>
</comment>
<dbReference type="Pfam" id="PF08439">
    <property type="entry name" value="Peptidase_M3_N"/>
    <property type="match status" value="1"/>
</dbReference>
<keyword evidence="2 6" id="KW-0479">Metal-binding</keyword>
<dbReference type="NCBIfam" id="TIGR00181">
    <property type="entry name" value="pepF"/>
    <property type="match status" value="1"/>
</dbReference>
<dbReference type="GO" id="GO:0046872">
    <property type="term" value="F:metal ion binding"/>
    <property type="evidence" value="ECO:0007669"/>
    <property type="project" value="UniProtKB-UniRule"/>
</dbReference>
<keyword evidence="10" id="KW-1185">Reference proteome</keyword>
<dbReference type="Proteomes" id="UP001199631">
    <property type="component" value="Unassembled WGS sequence"/>
</dbReference>
<organism evidence="9 10">
    <name type="scientific">Oceanobacillus jordanicus</name>
    <dbReference type="NCBI Taxonomy" id="2867266"/>
    <lineage>
        <taxon>Bacteria</taxon>
        <taxon>Bacillati</taxon>
        <taxon>Bacillota</taxon>
        <taxon>Bacilli</taxon>
        <taxon>Bacillales</taxon>
        <taxon>Bacillaceae</taxon>
        <taxon>Oceanobacillus</taxon>
    </lineage>
</organism>
<proteinExistence type="inferred from homology"/>
<dbReference type="InterPro" id="IPR001567">
    <property type="entry name" value="Pept_M3A_M3B_dom"/>
</dbReference>
<dbReference type="GO" id="GO:0004222">
    <property type="term" value="F:metalloendopeptidase activity"/>
    <property type="evidence" value="ECO:0007669"/>
    <property type="project" value="UniProtKB-UniRule"/>
</dbReference>
<dbReference type="InterPro" id="IPR013647">
    <property type="entry name" value="OligopepF_N_dom"/>
</dbReference>
<keyword evidence="4 6" id="KW-0862">Zinc</keyword>
<feature type="domain" description="Peptidase M3A/M3B catalytic" evidence="7">
    <location>
        <begin position="212"/>
        <end position="589"/>
    </location>
</feature>
<dbReference type="SUPFAM" id="SSF55486">
    <property type="entry name" value="Metalloproteases ('zincins'), catalytic domain"/>
    <property type="match status" value="1"/>
</dbReference>
<comment type="function">
    <text evidence="6">Has oligopeptidase activity and degrades a variety of small bioactive peptides.</text>
</comment>
<reference evidence="9 10" key="1">
    <citation type="journal article" date="2022" name="Evol. Bioinform. Online">
        <title>Draft Genome Sequence of Oceanobacillus jordanicus Strain GSFE11, a Halotolerant Plant Growth-Promoting Bacterial Endophyte Isolated From the Jordan Valley.</title>
        <authorList>
            <person name="Alhindi T."/>
            <person name="Albdaiwi R."/>
        </authorList>
    </citation>
    <scope>NUCLEOTIDE SEQUENCE [LARGE SCALE GENOMIC DNA]</scope>
    <source>
        <strain evidence="9 10">GSFE11</strain>
    </source>
</reference>
<evidence type="ECO:0000259" key="7">
    <source>
        <dbReference type="Pfam" id="PF01432"/>
    </source>
</evidence>
<evidence type="ECO:0000313" key="10">
    <source>
        <dbReference type="Proteomes" id="UP001199631"/>
    </source>
</evidence>
<dbReference type="RefSeq" id="WP_238018571.1">
    <property type="nucleotide sequence ID" value="NZ_JAIFZM010000003.1"/>
</dbReference>
<dbReference type="EC" id="3.4.24.-" evidence="6"/>
<dbReference type="InterPro" id="IPR034009">
    <property type="entry name" value="M3B_PepF_4"/>
</dbReference>
<dbReference type="Gene3D" id="1.20.140.70">
    <property type="entry name" value="Oligopeptidase f, N-terminal domain"/>
    <property type="match status" value="1"/>
</dbReference>
<gene>
    <name evidence="9" type="primary">pepF</name>
    <name evidence="9" type="ORF">K3T81_04725</name>
</gene>
<feature type="domain" description="Oligopeptidase F N-terminal" evidence="8">
    <location>
        <begin position="118"/>
        <end position="187"/>
    </location>
</feature>
<dbReference type="CDD" id="cd09609">
    <property type="entry name" value="M3B_PepF"/>
    <property type="match status" value="1"/>
</dbReference>
<evidence type="ECO:0000256" key="4">
    <source>
        <dbReference type="ARBA" id="ARBA00022833"/>
    </source>
</evidence>
<dbReference type="GO" id="GO:0006508">
    <property type="term" value="P:proteolysis"/>
    <property type="evidence" value="ECO:0007669"/>
    <property type="project" value="UniProtKB-KW"/>
</dbReference>
<name>A0AAW5B0K9_9BACI</name>
<dbReference type="InterPro" id="IPR004438">
    <property type="entry name" value="Peptidase_M3B"/>
</dbReference>
<evidence type="ECO:0000256" key="6">
    <source>
        <dbReference type="RuleBase" id="RU368091"/>
    </source>
</evidence>
<protein>
    <recommendedName>
        <fullName evidence="6">Oligopeptidase F</fullName>
        <ecNumber evidence="6">3.4.24.-</ecNumber>
    </recommendedName>
</protein>
<evidence type="ECO:0000256" key="3">
    <source>
        <dbReference type="ARBA" id="ARBA00022801"/>
    </source>
</evidence>
<comment type="cofactor">
    <cofactor evidence="6">
        <name>Zn(2+)</name>
        <dbReference type="ChEBI" id="CHEBI:29105"/>
    </cofactor>
    <text evidence="6">Binds 1 zinc ion.</text>
</comment>
<dbReference type="Gene3D" id="1.10.1370.20">
    <property type="entry name" value="Oligoendopeptidase f, C-terminal domain"/>
    <property type="match status" value="1"/>
</dbReference>
<dbReference type="EMBL" id="JAIFZM010000003">
    <property type="protein sequence ID" value="MCG3418450.1"/>
    <property type="molecule type" value="Genomic_DNA"/>
</dbReference>
<evidence type="ECO:0000256" key="5">
    <source>
        <dbReference type="ARBA" id="ARBA00023049"/>
    </source>
</evidence>
<accession>A0AAW5B0K9</accession>
<evidence type="ECO:0000313" key="9">
    <source>
        <dbReference type="EMBL" id="MCG3418450.1"/>
    </source>
</evidence>
<dbReference type="Gene3D" id="1.10.287.830">
    <property type="entry name" value="putative peptidase helix hairpin domain like"/>
    <property type="match status" value="1"/>
</dbReference>
<evidence type="ECO:0000256" key="1">
    <source>
        <dbReference type="ARBA" id="ARBA00022670"/>
    </source>
</evidence>
<comment type="similarity">
    <text evidence="6">Belongs to the peptidase M3B family.</text>
</comment>
<dbReference type="Pfam" id="PF01432">
    <property type="entry name" value="Peptidase_M3"/>
    <property type="match status" value="1"/>
</dbReference>
<sequence>MTTGTTNRLKRSEVPTEQTWDLTDLFTTHKNWETELGAVQQEVTNVTAYKGKLGDNAATLLSCLETLEAYQQRVIRVATYASLRASADGSDPDNQRDAAKVSAAMASIGTKLSFIQSELLTLSDETISQFLQDQPALKTYEKMLQDTLERKPYTLAPELEETLAALSEVHDAPYMVYGRTKSSDMQFDSITDKDGKEQPMSAALYEDRYELSADTETRRAAYKAFTNTLNQYKNTFAATYATEVTKQVTMSKLRSYDSVTDMLLQSQQVTKEMYHNQLDVIQDELAPHMQRYAKLMKDKLGLEELQYCDLKAPLDPEFTPVTTYEEATSTILEALEVMGPEYTEIMKKGIHDRWVDLADNVGKATGAFCSSPYGVHPYILVTWTDTMRGAFVLAHELGHAGHFYLAGKNQSLLNTRPSTYFVEAPSTINELLLANHLMNKTDDKRMKRWVITQLLGTYYHNFVTHLLEGEFQRRVYDLAEEGTPLTANVLTEQKRETLEKFWGDTVTFDAGAGLTWMRQPHYYMGLYPYTYSAGLTVSTAMAEKIQTEGQPAVDKWLDVLRAGGTLKPLDLIKQAGVDMSKPDAIKKAVSFVGSLVDQLEESYK</sequence>
<dbReference type="InterPro" id="IPR042088">
    <property type="entry name" value="OligoPept_F_C"/>
</dbReference>
<keyword evidence="1 6" id="KW-0645">Protease</keyword>
<dbReference type="AlphaFoldDB" id="A0AAW5B0K9"/>
<evidence type="ECO:0000256" key="2">
    <source>
        <dbReference type="ARBA" id="ARBA00022723"/>
    </source>
</evidence>
<evidence type="ECO:0000259" key="8">
    <source>
        <dbReference type="Pfam" id="PF08439"/>
    </source>
</evidence>
<keyword evidence="5 6" id="KW-0482">Metalloprotease</keyword>